<name>A0ABW1XB53_9CELL</name>
<proteinExistence type="predicted"/>
<keyword evidence="2" id="KW-0732">Signal</keyword>
<feature type="chain" id="PRO_5047501248" description="Lipoprotein" evidence="2">
    <location>
        <begin position="29"/>
        <end position="207"/>
    </location>
</feature>
<sequence length="207" mass="21586">MSARARGTVPAGLLVALLLGGCSGGPETAEPSGRPSQTPDAAPEVSAQEIARALTAAEAAAVVGTTSGDVPVEGDRTRPVVAEVYSVVAYPDRTVVHFALASGDGEEVDLLPSSLSVEPGSWQYLEGLAIIDPESRQRLLSYRDADGQGSIGESVFQTCSLRPKTLTVEKVPQTCVLSALDPETESVTFEIPHLPAIEDVPVTRHGK</sequence>
<evidence type="ECO:0008006" key="5">
    <source>
        <dbReference type="Google" id="ProtNLM"/>
    </source>
</evidence>
<evidence type="ECO:0000256" key="2">
    <source>
        <dbReference type="SAM" id="SignalP"/>
    </source>
</evidence>
<dbReference type="PROSITE" id="PS51257">
    <property type="entry name" value="PROKAR_LIPOPROTEIN"/>
    <property type="match status" value="1"/>
</dbReference>
<gene>
    <name evidence="3" type="ORF">ACFP71_10340</name>
</gene>
<protein>
    <recommendedName>
        <fullName evidence="5">Lipoprotein</fullName>
    </recommendedName>
</protein>
<evidence type="ECO:0000256" key="1">
    <source>
        <dbReference type="SAM" id="MobiDB-lite"/>
    </source>
</evidence>
<accession>A0ABW1XB53</accession>
<dbReference type="RefSeq" id="WP_204809949.1">
    <property type="nucleotide sequence ID" value="NZ_BAAAIY010000002.1"/>
</dbReference>
<comment type="caution">
    <text evidence="3">The sequence shown here is derived from an EMBL/GenBank/DDBJ whole genome shotgun (WGS) entry which is preliminary data.</text>
</comment>
<feature type="region of interest" description="Disordered" evidence="1">
    <location>
        <begin position="25"/>
        <end position="44"/>
    </location>
</feature>
<keyword evidence="4" id="KW-1185">Reference proteome</keyword>
<dbReference type="EMBL" id="JBHSTM010000005">
    <property type="protein sequence ID" value="MFC6425230.1"/>
    <property type="molecule type" value="Genomic_DNA"/>
</dbReference>
<dbReference type="Proteomes" id="UP001596305">
    <property type="component" value="Unassembled WGS sequence"/>
</dbReference>
<evidence type="ECO:0000313" key="4">
    <source>
        <dbReference type="Proteomes" id="UP001596305"/>
    </source>
</evidence>
<evidence type="ECO:0000313" key="3">
    <source>
        <dbReference type="EMBL" id="MFC6425230.1"/>
    </source>
</evidence>
<feature type="signal peptide" evidence="2">
    <location>
        <begin position="1"/>
        <end position="28"/>
    </location>
</feature>
<organism evidence="3 4">
    <name type="scientific">Oerskovia paurometabola</name>
    <dbReference type="NCBI Taxonomy" id="162170"/>
    <lineage>
        <taxon>Bacteria</taxon>
        <taxon>Bacillati</taxon>
        <taxon>Actinomycetota</taxon>
        <taxon>Actinomycetes</taxon>
        <taxon>Micrococcales</taxon>
        <taxon>Cellulomonadaceae</taxon>
        <taxon>Oerskovia</taxon>
    </lineage>
</organism>
<reference evidence="4" key="1">
    <citation type="journal article" date="2019" name="Int. J. Syst. Evol. Microbiol.">
        <title>The Global Catalogue of Microorganisms (GCM) 10K type strain sequencing project: providing services to taxonomists for standard genome sequencing and annotation.</title>
        <authorList>
            <consortium name="The Broad Institute Genomics Platform"/>
            <consortium name="The Broad Institute Genome Sequencing Center for Infectious Disease"/>
            <person name="Wu L."/>
            <person name="Ma J."/>
        </authorList>
    </citation>
    <scope>NUCLEOTIDE SEQUENCE [LARGE SCALE GENOMIC DNA]</scope>
    <source>
        <strain evidence="4">CCUG 47105</strain>
    </source>
</reference>